<keyword evidence="4 7" id="KW-0378">Hydrolase</keyword>
<evidence type="ECO:0000313" key="10">
    <source>
        <dbReference type="EMBL" id="WBP86819.1"/>
    </source>
</evidence>
<gene>
    <name evidence="7" type="primary">glnD</name>
    <name evidence="10" type="ORF">O1G21_13900</name>
</gene>
<evidence type="ECO:0000313" key="11">
    <source>
        <dbReference type="Proteomes" id="UP001212821"/>
    </source>
</evidence>
<evidence type="ECO:0000256" key="2">
    <source>
        <dbReference type="ARBA" id="ARBA00022695"/>
    </source>
</evidence>
<dbReference type="PIRSF" id="PIRSF006288">
    <property type="entry name" value="PII_uridyltransf"/>
    <property type="match status" value="1"/>
</dbReference>
<dbReference type="GO" id="GO:0008773">
    <property type="term" value="F:[protein-PII] uridylyltransferase activity"/>
    <property type="evidence" value="ECO:0007669"/>
    <property type="project" value="UniProtKB-EC"/>
</dbReference>
<dbReference type="NCBIfam" id="NF002895">
    <property type="entry name" value="PRK03381.1"/>
    <property type="match status" value="1"/>
</dbReference>
<comment type="caution">
    <text evidence="7">Lacks conserved residue(s) required for the propagation of feature annotation.</text>
</comment>
<name>A0ABY7Q2K1_9ACTN</name>
<dbReference type="HAMAP" id="MF_00277">
    <property type="entry name" value="PII_uridylyl_transf"/>
    <property type="match status" value="1"/>
</dbReference>
<dbReference type="EMBL" id="CP115450">
    <property type="protein sequence ID" value="WBP86819.1"/>
    <property type="molecule type" value="Genomic_DNA"/>
</dbReference>
<keyword evidence="2 7" id="KW-0548">Nucleotidyltransferase</keyword>
<evidence type="ECO:0000256" key="1">
    <source>
        <dbReference type="ARBA" id="ARBA00022679"/>
    </source>
</evidence>
<evidence type="ECO:0000256" key="5">
    <source>
        <dbReference type="ARBA" id="ARBA00022842"/>
    </source>
</evidence>
<evidence type="ECO:0000259" key="8">
    <source>
        <dbReference type="PROSITE" id="PS51671"/>
    </source>
</evidence>
<dbReference type="PANTHER" id="PTHR47320:SF1">
    <property type="entry name" value="BIFUNCTIONAL URIDYLYLTRANSFERASE_URIDYLYL-REMOVING ENZYME"/>
    <property type="match status" value="1"/>
</dbReference>
<feature type="region of interest" description="Uridylyltransferase" evidence="7">
    <location>
        <begin position="1"/>
        <end position="323"/>
    </location>
</feature>
<dbReference type="CDD" id="cd02116">
    <property type="entry name" value="ACT"/>
    <property type="match status" value="1"/>
</dbReference>
<dbReference type="Pfam" id="PF08335">
    <property type="entry name" value="GlnD_UR_UTase"/>
    <property type="match status" value="1"/>
</dbReference>
<accession>A0ABY7Q2K1</accession>
<comment type="cofactor">
    <cofactor evidence="7">
        <name>Mg(2+)</name>
        <dbReference type="ChEBI" id="CHEBI:18420"/>
    </cofactor>
</comment>
<sequence>MTTETIPSSDPSSYAGARAALLDRPGLAGRPRRAALARLTDDWLAGLLAAAGAPPSGVALVAVGGYGRGELSPRSDLDVLLLHDGPIAPELPERIWYPVWDAGAKLDHSVRTPAEARAVAAADLKAQLGLLDARHLAGDAALTAALRSAVLTDWRASAPARLPELRELGRERADRHGELSFLLEPDLKEARGGLRDLVALDAVAATWLADAPRDGLDAAALRLADVRDALHLATGRATERLSLQDQDQVAERLGVLDADTLLRQVYEAARTIAYASDVTWRAVDRVLAARSGRGRRTGRPVFRFTGAGRGTGAVARGAVARRPLAEGVVEQDGEAVLAQAARPAADPVLPLRAAAAAAQNGLTVSYATVRRLAAECRPLPVPWPDEAREQLVTLLGAGEAAVPVWEALEAEGLVTRLLPDWERVRCRPQRNAVHRWTVDRHLVETAVRAAAMTRRVARPDLLLVAALLHDIGKGWPGDHSEAGEVIVRDLAARMGFPAEDAETLAVLVRHHLTLVDTATRRDPDDPATVETITKAVGTLPELELLHALTEADALATGPAAWSSWRASLVEGLVARAAAQLAGGGGAPVEAAPSAEQERLAVEAARTGAPALSLLAQAEGADPGVEPMGVELTLAVPDRPGLLGTVAGVLALHRLTVRSAGLRELDPIGAGPVLLLSWRVAAEFGELPEAARLRADLRRALDGSLDVSRRLAERDAAAPRRKGIPTPPPLVAVAPAVASATATVLEVRAHDAPGLLHRIGRALDGAGVRVRTAHVSTLGAEAVDSFYLTDPAGRPLTAGRAGEVAAAVRAALG</sequence>
<dbReference type="RefSeq" id="WP_270143769.1">
    <property type="nucleotide sequence ID" value="NZ_CP115450.1"/>
</dbReference>
<evidence type="ECO:0000256" key="6">
    <source>
        <dbReference type="ARBA" id="ARBA00023268"/>
    </source>
</evidence>
<dbReference type="InterPro" id="IPR043519">
    <property type="entry name" value="NT_sf"/>
</dbReference>
<dbReference type="PANTHER" id="PTHR47320">
    <property type="entry name" value="BIFUNCTIONAL URIDYLYLTRANSFERASE/URIDYLYL-REMOVING ENZYME"/>
    <property type="match status" value="1"/>
</dbReference>
<dbReference type="Pfam" id="PF01966">
    <property type="entry name" value="HD"/>
    <property type="match status" value="1"/>
</dbReference>
<comment type="catalytic activity">
    <reaction evidence="7">
        <text>[protein-PII]-uridylyl-L-tyrosine + H2O = [protein-PII]-L-tyrosine + UMP + H(+)</text>
        <dbReference type="Rhea" id="RHEA:48600"/>
        <dbReference type="Rhea" id="RHEA-COMP:12147"/>
        <dbReference type="Rhea" id="RHEA-COMP:12148"/>
        <dbReference type="ChEBI" id="CHEBI:15377"/>
        <dbReference type="ChEBI" id="CHEBI:15378"/>
        <dbReference type="ChEBI" id="CHEBI:46858"/>
        <dbReference type="ChEBI" id="CHEBI:57865"/>
        <dbReference type="ChEBI" id="CHEBI:90602"/>
    </reaction>
</comment>
<evidence type="ECO:0000256" key="7">
    <source>
        <dbReference type="HAMAP-Rule" id="MF_00277"/>
    </source>
</evidence>
<comment type="domain">
    <text evidence="7">Has four distinct domains: an N-terminal nucleotidyltransferase (NT) domain responsible for UTase activity, a central HD domain that encodes UR activity, and two C-terminal ACT domains that seem to have a role in glutamine sensing.</text>
</comment>
<evidence type="ECO:0000259" key="9">
    <source>
        <dbReference type="PROSITE" id="PS51831"/>
    </source>
</evidence>
<dbReference type="InterPro" id="IPR045865">
    <property type="entry name" value="ACT-like_dom_sf"/>
</dbReference>
<feature type="domain" description="ACT" evidence="8">
    <location>
        <begin position="743"/>
        <end position="812"/>
    </location>
</feature>
<dbReference type="PROSITE" id="PS51831">
    <property type="entry name" value="HD"/>
    <property type="match status" value="1"/>
</dbReference>
<comment type="similarity">
    <text evidence="7">Belongs to the GlnD family.</text>
</comment>
<keyword evidence="5 7" id="KW-0460">Magnesium</keyword>
<keyword evidence="6 7" id="KW-0511">Multifunctional enzyme</keyword>
<dbReference type="InterPro" id="IPR006674">
    <property type="entry name" value="HD_domain"/>
</dbReference>
<dbReference type="SUPFAM" id="SSF81301">
    <property type="entry name" value="Nucleotidyltransferase"/>
    <property type="match status" value="1"/>
</dbReference>
<dbReference type="Pfam" id="PF01842">
    <property type="entry name" value="ACT"/>
    <property type="match status" value="1"/>
</dbReference>
<dbReference type="PROSITE" id="PS51671">
    <property type="entry name" value="ACT"/>
    <property type="match status" value="2"/>
</dbReference>
<dbReference type="InterPro" id="IPR013546">
    <property type="entry name" value="PII_UdlTrfase/GS_AdlTrfase"/>
</dbReference>
<dbReference type="SMART" id="SM00471">
    <property type="entry name" value="HDc"/>
    <property type="match status" value="1"/>
</dbReference>
<dbReference type="SUPFAM" id="SSF81593">
    <property type="entry name" value="Nucleotidyltransferase substrate binding subunit/domain"/>
    <property type="match status" value="1"/>
</dbReference>
<dbReference type="CDD" id="cd04899">
    <property type="entry name" value="ACT_ACR-UUR-like_2"/>
    <property type="match status" value="1"/>
</dbReference>
<organism evidence="10 11">
    <name type="scientific">Kitasatospora cathayae</name>
    <dbReference type="NCBI Taxonomy" id="3004092"/>
    <lineage>
        <taxon>Bacteria</taxon>
        <taxon>Bacillati</taxon>
        <taxon>Actinomycetota</taxon>
        <taxon>Actinomycetes</taxon>
        <taxon>Kitasatosporales</taxon>
        <taxon>Streptomycetaceae</taxon>
        <taxon>Kitasatospora</taxon>
    </lineage>
</organism>
<feature type="domain" description="ACT" evidence="8">
    <location>
        <begin position="630"/>
        <end position="711"/>
    </location>
</feature>
<keyword evidence="3" id="KW-0677">Repeat</keyword>
<dbReference type="NCBIfam" id="TIGR01693">
    <property type="entry name" value="UTase_glnD"/>
    <property type="match status" value="1"/>
</dbReference>
<dbReference type="InterPro" id="IPR002912">
    <property type="entry name" value="ACT_dom"/>
</dbReference>
<dbReference type="Proteomes" id="UP001212821">
    <property type="component" value="Chromosome"/>
</dbReference>
<dbReference type="InterPro" id="IPR010043">
    <property type="entry name" value="UTase/UR"/>
</dbReference>
<evidence type="ECO:0000256" key="4">
    <source>
        <dbReference type="ARBA" id="ARBA00022801"/>
    </source>
</evidence>
<dbReference type="InterPro" id="IPR003607">
    <property type="entry name" value="HD/PDEase_dom"/>
</dbReference>
<evidence type="ECO:0000256" key="3">
    <source>
        <dbReference type="ARBA" id="ARBA00022737"/>
    </source>
</evidence>
<comment type="catalytic activity">
    <reaction evidence="7">
        <text>[protein-PII]-L-tyrosine + UTP = [protein-PII]-uridylyl-L-tyrosine + diphosphate</text>
        <dbReference type="Rhea" id="RHEA:13673"/>
        <dbReference type="Rhea" id="RHEA-COMP:12147"/>
        <dbReference type="Rhea" id="RHEA-COMP:12148"/>
        <dbReference type="ChEBI" id="CHEBI:33019"/>
        <dbReference type="ChEBI" id="CHEBI:46398"/>
        <dbReference type="ChEBI" id="CHEBI:46858"/>
        <dbReference type="ChEBI" id="CHEBI:90602"/>
        <dbReference type="EC" id="2.7.7.59"/>
    </reaction>
</comment>
<dbReference type="Gene3D" id="1.10.3090.10">
    <property type="entry name" value="cca-adding enzyme, domain 2"/>
    <property type="match status" value="1"/>
</dbReference>
<dbReference type="EC" id="3.1.4.-" evidence="7"/>
<comment type="function">
    <text evidence="7">Modifies, by uridylylation and deuridylylation, the PII regulatory proteins (GlnB and homologs), in response to the nitrogen status of the cell that GlnD senses through the glutamine level. Under low glutamine levels, catalyzes the conversion of the PII proteins and UTP to PII-UMP and PPi, while under higher glutamine levels, GlnD hydrolyzes PII-UMP to PII and UMP (deuridylylation). Thus, controls uridylylation state and activity of the PII proteins, and plays an important role in the regulation of nitrogen metabolism.</text>
</comment>
<comment type="activity regulation">
    <text evidence="7">Uridylyltransferase (UTase) activity is inhibited by glutamine, while glutamine activates uridylyl-removing (UR) activity.</text>
</comment>
<dbReference type="SUPFAM" id="SSF109604">
    <property type="entry name" value="HD-domain/PDEase-like"/>
    <property type="match status" value="1"/>
</dbReference>
<dbReference type="EC" id="2.7.7.59" evidence="7"/>
<proteinExistence type="inferred from homology"/>
<reference evidence="11" key="1">
    <citation type="submission" date="2022-12" db="EMBL/GenBank/DDBJ databases">
        <authorList>
            <person name="Mo P."/>
        </authorList>
    </citation>
    <scope>NUCLEOTIDE SEQUENCE [LARGE SCALE GENOMIC DNA]</scope>
    <source>
        <strain evidence="11">HUAS 3-15</strain>
    </source>
</reference>
<keyword evidence="11" id="KW-1185">Reference proteome</keyword>
<keyword evidence="1 7" id="KW-0808">Transferase</keyword>
<dbReference type="SUPFAM" id="SSF55021">
    <property type="entry name" value="ACT-like"/>
    <property type="match status" value="1"/>
</dbReference>
<feature type="domain" description="HD" evidence="9">
    <location>
        <begin position="438"/>
        <end position="561"/>
    </location>
</feature>
<dbReference type="CDD" id="cd05401">
    <property type="entry name" value="NT_GlnE_GlnD_like"/>
    <property type="match status" value="1"/>
</dbReference>
<protein>
    <recommendedName>
        <fullName evidence="7">Bifunctional uridylyltransferase/uridylyl-removing enzyme</fullName>
        <shortName evidence="7">UTase/UR</shortName>
    </recommendedName>
    <alternativeName>
        <fullName evidence="7">Bifunctional [protein-PII] modification enzyme</fullName>
    </alternativeName>
    <alternativeName>
        <fullName evidence="7">Bifunctional nitrogen sensor protein</fullName>
    </alternativeName>
    <domain>
        <recommendedName>
            <fullName evidence="7">[Protein-PII] uridylyltransferase</fullName>
            <shortName evidence="7">PII uridylyltransferase</shortName>
            <shortName evidence="7">UTase</shortName>
            <ecNumber evidence="7">2.7.7.59</ecNumber>
        </recommendedName>
    </domain>
    <domain>
        <recommendedName>
            <fullName evidence="7">[Protein-PII]-UMP uridylyl-removing enzyme</fullName>
            <shortName evidence="7">UR</shortName>
            <ecNumber evidence="7">3.1.4.-</ecNumber>
        </recommendedName>
    </domain>
</protein>